<evidence type="ECO:0000256" key="1">
    <source>
        <dbReference type="SAM" id="Phobius"/>
    </source>
</evidence>
<feature type="transmembrane region" description="Helical" evidence="1">
    <location>
        <begin position="6"/>
        <end position="28"/>
    </location>
</feature>
<name>A0A8D5G1U2_9PROT</name>
<dbReference type="RefSeq" id="WP_221765055.1">
    <property type="nucleotide sequence ID" value="NZ_AP024110.1"/>
</dbReference>
<gene>
    <name evidence="2" type="ORF">ZMTM_07920</name>
</gene>
<sequence length="209" mass="23824">MKKLKVILFSKPVLIIGACLLVVAIIFFDNIKGYYRFKELCETEKTKQVINKVEPNMAWIYNEGIPTAPSSVFKLAASPHVKFVRFLDYDDKQLYDITYIGPEKPPRSEVIGYSHHKEFYAIKSADLTQKTVYAWKNINEEFPNELRTGRSGNQIIDMRTNKIVANLTVIGYSLFDRNHTLLDAPSGNTCDWATTYLGSDANVNLIFGE</sequence>
<proteinExistence type="predicted"/>
<keyword evidence="1" id="KW-0472">Membrane</keyword>
<accession>A0A8D5G1U2</accession>
<reference evidence="2" key="1">
    <citation type="journal article" date="2021" name="Arch. Microbiol.">
        <title>Methyloradius palustris gen. nov., sp. nov., a methanol-oxidizing bacterium isolated from snow.</title>
        <authorList>
            <person name="Miyadera T."/>
            <person name="Kojima H."/>
            <person name="Fukui M."/>
        </authorList>
    </citation>
    <scope>NUCLEOTIDE SEQUENCE</scope>
    <source>
        <strain evidence="2">Zm11</strain>
    </source>
</reference>
<evidence type="ECO:0000313" key="2">
    <source>
        <dbReference type="EMBL" id="BCM24533.1"/>
    </source>
</evidence>
<keyword evidence="1" id="KW-0812">Transmembrane</keyword>
<keyword evidence="1" id="KW-1133">Transmembrane helix</keyword>
<organism evidence="2 3">
    <name type="scientific">Methyloradius palustris</name>
    <dbReference type="NCBI Taxonomy" id="2778876"/>
    <lineage>
        <taxon>Bacteria</taxon>
        <taxon>Pseudomonadati</taxon>
        <taxon>Pseudomonadota</taxon>
        <taxon>Betaproteobacteria</taxon>
        <taxon>Nitrosomonadales</taxon>
        <taxon>Methylophilaceae</taxon>
        <taxon>Methyloradius</taxon>
    </lineage>
</organism>
<protein>
    <submittedName>
        <fullName evidence="2">Uncharacterized protein</fullName>
    </submittedName>
</protein>
<evidence type="ECO:0000313" key="3">
    <source>
        <dbReference type="Proteomes" id="UP000826722"/>
    </source>
</evidence>
<dbReference type="AlphaFoldDB" id="A0A8D5G1U2"/>
<dbReference type="EMBL" id="AP024110">
    <property type="protein sequence ID" value="BCM24533.1"/>
    <property type="molecule type" value="Genomic_DNA"/>
</dbReference>
<keyword evidence="3" id="KW-1185">Reference proteome</keyword>
<dbReference type="KEGG" id="mpau:ZMTM_07920"/>
<dbReference type="Proteomes" id="UP000826722">
    <property type="component" value="Chromosome"/>
</dbReference>